<evidence type="ECO:0000259" key="1">
    <source>
        <dbReference type="Pfam" id="PF08279"/>
    </source>
</evidence>
<dbReference type="Proteomes" id="UP000316614">
    <property type="component" value="Chromosome"/>
</dbReference>
<evidence type="ECO:0000313" key="3">
    <source>
        <dbReference type="Proteomes" id="UP000316614"/>
    </source>
</evidence>
<organism evidence="2 3">
    <name type="scientific">Echinicola soli</name>
    <dbReference type="NCBI Taxonomy" id="2591634"/>
    <lineage>
        <taxon>Bacteria</taxon>
        <taxon>Pseudomonadati</taxon>
        <taxon>Bacteroidota</taxon>
        <taxon>Cytophagia</taxon>
        <taxon>Cytophagales</taxon>
        <taxon>Cyclobacteriaceae</taxon>
        <taxon>Echinicola</taxon>
    </lineage>
</organism>
<dbReference type="RefSeq" id="WP_141614366.1">
    <property type="nucleotide sequence ID" value="NZ_CP041253.1"/>
</dbReference>
<dbReference type="KEGG" id="echi:FKX85_08745"/>
<dbReference type="Gene3D" id="1.10.10.10">
    <property type="entry name" value="Winged helix-like DNA-binding domain superfamily/Winged helix DNA-binding domain"/>
    <property type="match status" value="1"/>
</dbReference>
<dbReference type="Pfam" id="PF08279">
    <property type="entry name" value="HTH_11"/>
    <property type="match status" value="1"/>
</dbReference>
<dbReference type="InterPro" id="IPR013196">
    <property type="entry name" value="HTH_11"/>
</dbReference>
<name>A0A514CH40_9BACT</name>
<keyword evidence="3" id="KW-1185">Reference proteome</keyword>
<dbReference type="EMBL" id="CP041253">
    <property type="protein sequence ID" value="QDH79118.1"/>
    <property type="molecule type" value="Genomic_DNA"/>
</dbReference>
<dbReference type="OrthoDB" id="1450282at2"/>
<feature type="domain" description="Helix-turn-helix type 11" evidence="1">
    <location>
        <begin position="12"/>
        <end position="53"/>
    </location>
</feature>
<evidence type="ECO:0000313" key="2">
    <source>
        <dbReference type="EMBL" id="QDH79118.1"/>
    </source>
</evidence>
<dbReference type="InterPro" id="IPR036388">
    <property type="entry name" value="WH-like_DNA-bd_sf"/>
</dbReference>
<protein>
    <submittedName>
        <fullName evidence="2">HTH domain-containing protein</fullName>
    </submittedName>
</protein>
<sequence length="67" mass="8123">MRFIERKEKLDYLLELIEKGRCISLSQVANNFEVSRRTVKRMIAELRDQGYKISYCKVSMRFFLNEK</sequence>
<proteinExistence type="predicted"/>
<accession>A0A514CH40</accession>
<dbReference type="AlphaFoldDB" id="A0A514CH40"/>
<dbReference type="InterPro" id="IPR036390">
    <property type="entry name" value="WH_DNA-bd_sf"/>
</dbReference>
<dbReference type="SUPFAM" id="SSF46785">
    <property type="entry name" value="Winged helix' DNA-binding domain"/>
    <property type="match status" value="1"/>
</dbReference>
<reference evidence="2 3" key="1">
    <citation type="submission" date="2019-06" db="EMBL/GenBank/DDBJ databases">
        <title>Echinicola alkalisoli sp. nov. isolated from saline soil.</title>
        <authorList>
            <person name="Sun J.-Q."/>
            <person name="Xu L."/>
        </authorList>
    </citation>
    <scope>NUCLEOTIDE SEQUENCE [LARGE SCALE GENOMIC DNA]</scope>
    <source>
        <strain evidence="2 3">LN3S3</strain>
    </source>
</reference>
<gene>
    <name evidence="2" type="ORF">FKX85_08745</name>
</gene>